<evidence type="ECO:0000256" key="2">
    <source>
        <dbReference type="ARBA" id="ARBA00023015"/>
    </source>
</evidence>
<evidence type="ECO:0000313" key="7">
    <source>
        <dbReference type="Proteomes" id="UP001580346"/>
    </source>
</evidence>
<dbReference type="SUPFAM" id="SSF53822">
    <property type="entry name" value="Periplasmic binding protein-like I"/>
    <property type="match status" value="1"/>
</dbReference>
<comment type="caution">
    <text evidence="6">The sequence shown here is derived from an EMBL/GenBank/DDBJ whole genome shotgun (WGS) entry which is preliminary data.</text>
</comment>
<dbReference type="Gene3D" id="3.40.50.2300">
    <property type="match status" value="2"/>
</dbReference>
<dbReference type="SUPFAM" id="SSF46785">
    <property type="entry name" value="Winged helix' DNA-binding domain"/>
    <property type="match status" value="1"/>
</dbReference>
<dbReference type="InterPro" id="IPR028082">
    <property type="entry name" value="Peripla_BP_I"/>
</dbReference>
<dbReference type="Gene3D" id="1.10.10.10">
    <property type="entry name" value="Winged helix-like DNA-binding domain superfamily/Winged helix DNA-binding domain"/>
    <property type="match status" value="1"/>
</dbReference>
<dbReference type="InterPro" id="IPR046335">
    <property type="entry name" value="LacI/GalR-like_sensor"/>
</dbReference>
<dbReference type="PANTHER" id="PTHR30146:SF95">
    <property type="entry name" value="RIBOSE OPERON REPRESSOR"/>
    <property type="match status" value="1"/>
</dbReference>
<accession>A0ABV5ANN3</accession>
<dbReference type="Pfam" id="PF13377">
    <property type="entry name" value="Peripla_BP_3"/>
    <property type="match status" value="1"/>
</dbReference>
<gene>
    <name evidence="6" type="ORF">ACE41H_03260</name>
</gene>
<evidence type="ECO:0000256" key="3">
    <source>
        <dbReference type="ARBA" id="ARBA00023125"/>
    </source>
</evidence>
<evidence type="ECO:0000256" key="1">
    <source>
        <dbReference type="ARBA" id="ARBA00022491"/>
    </source>
</evidence>
<dbReference type="Proteomes" id="UP001580346">
    <property type="component" value="Unassembled WGS sequence"/>
</dbReference>
<proteinExistence type="predicted"/>
<keyword evidence="1" id="KW-0678">Repressor</keyword>
<dbReference type="InterPro" id="IPR036390">
    <property type="entry name" value="WH_DNA-bd_sf"/>
</dbReference>
<keyword evidence="2" id="KW-0805">Transcription regulation</keyword>
<dbReference type="InterPro" id="IPR000524">
    <property type="entry name" value="Tscrpt_reg_HTH_GntR"/>
</dbReference>
<dbReference type="Pfam" id="PF00392">
    <property type="entry name" value="GntR"/>
    <property type="match status" value="1"/>
</dbReference>
<keyword evidence="7" id="KW-1185">Reference proteome</keyword>
<dbReference type="PANTHER" id="PTHR30146">
    <property type="entry name" value="LACI-RELATED TRANSCRIPTIONAL REPRESSOR"/>
    <property type="match status" value="1"/>
</dbReference>
<keyword evidence="3" id="KW-0238">DNA-binding</keyword>
<protein>
    <submittedName>
        <fullName evidence="6">GntR family transcriptional regulator</fullName>
    </submittedName>
</protein>
<dbReference type="EMBL" id="JBHHMI010000002">
    <property type="protein sequence ID" value="MFB5265805.1"/>
    <property type="molecule type" value="Genomic_DNA"/>
</dbReference>
<dbReference type="InterPro" id="IPR036388">
    <property type="entry name" value="WH-like_DNA-bd_sf"/>
</dbReference>
<organism evidence="6 7">
    <name type="scientific">Paenibacillus enshidis</name>
    <dbReference type="NCBI Taxonomy" id="1458439"/>
    <lineage>
        <taxon>Bacteria</taxon>
        <taxon>Bacillati</taxon>
        <taxon>Bacillota</taxon>
        <taxon>Bacilli</taxon>
        <taxon>Bacillales</taxon>
        <taxon>Paenibacillaceae</taxon>
        <taxon>Paenibacillus</taxon>
    </lineage>
</organism>
<evidence type="ECO:0000259" key="5">
    <source>
        <dbReference type="PROSITE" id="PS50949"/>
    </source>
</evidence>
<feature type="domain" description="HTH gntR-type" evidence="5">
    <location>
        <begin position="2"/>
        <end position="70"/>
    </location>
</feature>
<dbReference type="PROSITE" id="PS50949">
    <property type="entry name" value="HTH_GNTR"/>
    <property type="match status" value="1"/>
</dbReference>
<dbReference type="RefSeq" id="WP_375353350.1">
    <property type="nucleotide sequence ID" value="NZ_JBHHMI010000002.1"/>
</dbReference>
<dbReference type="SMART" id="SM00345">
    <property type="entry name" value="HTH_GNTR"/>
    <property type="match status" value="1"/>
</dbReference>
<keyword evidence="4" id="KW-0804">Transcription</keyword>
<reference evidence="6 7" key="1">
    <citation type="submission" date="2024-09" db="EMBL/GenBank/DDBJ databases">
        <title>Paenibacillus zeirhizospherea sp. nov., isolated from surface of the maize (Zea mays) roots in a horticulture field, Hungary.</title>
        <authorList>
            <person name="Marton D."/>
            <person name="Farkas M."/>
            <person name="Bedics A."/>
            <person name="Toth E."/>
            <person name="Tancsics A."/>
            <person name="Boka K."/>
            <person name="Maroti G."/>
            <person name="Kriszt B."/>
            <person name="Cserhati M."/>
        </authorList>
    </citation>
    <scope>NUCLEOTIDE SEQUENCE [LARGE SCALE GENOMIC DNA]</scope>
    <source>
        <strain evidence="6 7">KCTC 33519</strain>
    </source>
</reference>
<name>A0ABV5ANN3_9BACL</name>
<dbReference type="CDD" id="cd07377">
    <property type="entry name" value="WHTH_GntR"/>
    <property type="match status" value="1"/>
</dbReference>
<evidence type="ECO:0000256" key="4">
    <source>
        <dbReference type="ARBA" id="ARBA00023163"/>
    </source>
</evidence>
<dbReference type="PRINTS" id="PR00035">
    <property type="entry name" value="HTHGNTR"/>
</dbReference>
<sequence>MKALYEQVYQALKQDIVSGKYKAGDRVPSEKELSEDFRVSRITSKKALEKLVEEGTVYRQRGKGTFVSGDQGANRIVQDNERKPLFGLIVTAFDDTYGSKLIASIEEASDGKCFVILKRSLGQPAKEEKMIKELLEFGVDGLLIYPAEAEHYSSEILKMVVNRFPFVLIDRCFKGVAATSVSSDNTAAAKMGVEYLFGLGHEHIGIVSPRAIGITTVEDRLDGIVQAYAERNAVVDRQLWLTAIESTQPSSGATMEQDIEQIKKHLMRNPHITALFAMEYNIAVLAKRAAEQLGLRVPEDLSILCFDGPEPSLQSWNFTRILQDEKALGKLAIQWLLEMMEGKFTNRQDFLPATLVEGNSVVGNIAASKPVSS</sequence>
<evidence type="ECO:0000313" key="6">
    <source>
        <dbReference type="EMBL" id="MFB5265805.1"/>
    </source>
</evidence>
<dbReference type="CDD" id="cd06267">
    <property type="entry name" value="PBP1_LacI_sugar_binding-like"/>
    <property type="match status" value="1"/>
</dbReference>